<gene>
    <name evidence="1" type="ORF">K443DRAFT_116018</name>
</gene>
<reference evidence="2" key="2">
    <citation type="submission" date="2015-01" db="EMBL/GenBank/DDBJ databases">
        <title>Evolutionary Origins and Diversification of the Mycorrhizal Mutualists.</title>
        <authorList>
            <consortium name="DOE Joint Genome Institute"/>
            <consortium name="Mycorrhizal Genomics Consortium"/>
            <person name="Kohler A."/>
            <person name="Kuo A."/>
            <person name="Nagy L.G."/>
            <person name="Floudas D."/>
            <person name="Copeland A."/>
            <person name="Barry K.W."/>
            <person name="Cichocki N."/>
            <person name="Veneault-Fourrey C."/>
            <person name="LaButti K."/>
            <person name="Lindquist E.A."/>
            <person name="Lipzen A."/>
            <person name="Lundell T."/>
            <person name="Morin E."/>
            <person name="Murat C."/>
            <person name="Riley R."/>
            <person name="Ohm R."/>
            <person name="Sun H."/>
            <person name="Tunlid A."/>
            <person name="Henrissat B."/>
            <person name="Grigoriev I.V."/>
            <person name="Hibbett D.S."/>
            <person name="Martin F."/>
        </authorList>
    </citation>
    <scope>NUCLEOTIDE SEQUENCE [LARGE SCALE GENOMIC DNA]</scope>
    <source>
        <strain evidence="2">LaAM-08-1</strain>
    </source>
</reference>
<organism evidence="1 2">
    <name type="scientific">Laccaria amethystina LaAM-08-1</name>
    <dbReference type="NCBI Taxonomy" id="1095629"/>
    <lineage>
        <taxon>Eukaryota</taxon>
        <taxon>Fungi</taxon>
        <taxon>Dikarya</taxon>
        <taxon>Basidiomycota</taxon>
        <taxon>Agaricomycotina</taxon>
        <taxon>Agaricomycetes</taxon>
        <taxon>Agaricomycetidae</taxon>
        <taxon>Agaricales</taxon>
        <taxon>Agaricineae</taxon>
        <taxon>Hydnangiaceae</taxon>
        <taxon>Laccaria</taxon>
    </lineage>
</organism>
<evidence type="ECO:0000313" key="1">
    <source>
        <dbReference type="EMBL" id="KIJ90835.1"/>
    </source>
</evidence>
<proteinExistence type="predicted"/>
<protein>
    <submittedName>
        <fullName evidence="1">Uncharacterized protein</fullName>
    </submittedName>
</protein>
<feature type="non-terminal residue" evidence="1">
    <location>
        <position position="1"/>
    </location>
</feature>
<accession>A0A0C9WM37</accession>
<dbReference type="Proteomes" id="UP000054477">
    <property type="component" value="Unassembled WGS sequence"/>
</dbReference>
<reference evidence="1 2" key="1">
    <citation type="submission" date="2014-04" db="EMBL/GenBank/DDBJ databases">
        <authorList>
            <consortium name="DOE Joint Genome Institute"/>
            <person name="Kuo A."/>
            <person name="Kohler A."/>
            <person name="Nagy L.G."/>
            <person name="Floudas D."/>
            <person name="Copeland A."/>
            <person name="Barry K.W."/>
            <person name="Cichocki N."/>
            <person name="Veneault-Fourrey C."/>
            <person name="LaButti K."/>
            <person name="Lindquist E.A."/>
            <person name="Lipzen A."/>
            <person name="Lundell T."/>
            <person name="Morin E."/>
            <person name="Murat C."/>
            <person name="Sun H."/>
            <person name="Tunlid A."/>
            <person name="Henrissat B."/>
            <person name="Grigoriev I.V."/>
            <person name="Hibbett D.S."/>
            <person name="Martin F."/>
            <person name="Nordberg H.P."/>
            <person name="Cantor M.N."/>
            <person name="Hua S.X."/>
        </authorList>
    </citation>
    <scope>NUCLEOTIDE SEQUENCE [LARGE SCALE GENOMIC DNA]</scope>
    <source>
        <strain evidence="1 2">LaAM-08-1</strain>
    </source>
</reference>
<sequence>CCRSSVPNCQFGPNWQNRTDSSVTVPVLVRAWVVSSSSQFRHERNFENCIRTGSN</sequence>
<dbReference type="AlphaFoldDB" id="A0A0C9WM37"/>
<dbReference type="EMBL" id="KN839102">
    <property type="protein sequence ID" value="KIJ90835.1"/>
    <property type="molecule type" value="Genomic_DNA"/>
</dbReference>
<evidence type="ECO:0000313" key="2">
    <source>
        <dbReference type="Proteomes" id="UP000054477"/>
    </source>
</evidence>
<keyword evidence="2" id="KW-1185">Reference proteome</keyword>
<dbReference type="HOGENOM" id="CLU_215605_0_0_1"/>
<name>A0A0C9WM37_9AGAR</name>